<dbReference type="EMBL" id="CP076128">
    <property type="protein sequence ID" value="QWG06478.1"/>
    <property type="molecule type" value="Genomic_DNA"/>
</dbReference>
<dbReference type="InterPro" id="IPR029044">
    <property type="entry name" value="Nucleotide-diphossugar_trans"/>
</dbReference>
<evidence type="ECO:0008006" key="3">
    <source>
        <dbReference type="Google" id="ProtNLM"/>
    </source>
</evidence>
<sequence length="302" mass="35207">MKVSGFTYFRNAIALQYPCIAAIKSVLSIVDEMIVVIGDSNDGSREAVEALNDPKIKIIDTVWDMDLRIGGKVFAQQSNIGIDNISKDADWALHIQADEVIHEDDLPKIKEAMEVNLNNQKIDGIALPFLHFYGNYNYYRHTRRTHPIEVRLFKTNNLVRSYRDSQGFRIYKSLEQYNENQKKGSKLKVKLIDAPIYHYSFVRNPMVMAKKGSIFRSFYDNGTEIKREEIVKIPFNFNEVDELTKFNGTHPEVMSSHIKKMDWKFEYDPSKSNTKLKDKFLNKLEKKTGLRPFDYKNYKIVK</sequence>
<proteinExistence type="predicted"/>
<keyword evidence="2" id="KW-1185">Reference proteome</keyword>
<protein>
    <recommendedName>
        <fullName evidence="3">Glycosyltransferase family 2 protein</fullName>
    </recommendedName>
</protein>
<name>A0ABX8GSB3_9BACT</name>
<gene>
    <name evidence="1" type="ORF">KM029_14210</name>
</gene>
<evidence type="ECO:0000313" key="2">
    <source>
        <dbReference type="Proteomes" id="UP000682802"/>
    </source>
</evidence>
<dbReference type="Gene3D" id="3.90.550.10">
    <property type="entry name" value="Spore Coat Polysaccharide Biosynthesis Protein SpsA, Chain A"/>
    <property type="match status" value="1"/>
</dbReference>
<dbReference type="SUPFAM" id="SSF53448">
    <property type="entry name" value="Nucleotide-diphospho-sugar transferases"/>
    <property type="match status" value="1"/>
</dbReference>
<dbReference type="Proteomes" id="UP000682802">
    <property type="component" value="Chromosome 1"/>
</dbReference>
<accession>A0ABX8GSB3</accession>
<organism evidence="1 2">
    <name type="scientific">Flammeovirga kamogawensis</name>
    <dbReference type="NCBI Taxonomy" id="373891"/>
    <lineage>
        <taxon>Bacteria</taxon>
        <taxon>Pseudomonadati</taxon>
        <taxon>Bacteroidota</taxon>
        <taxon>Cytophagia</taxon>
        <taxon>Cytophagales</taxon>
        <taxon>Flammeovirgaceae</taxon>
        <taxon>Flammeovirga</taxon>
    </lineage>
</organism>
<reference evidence="1 2" key="1">
    <citation type="submission" date="2021-05" db="EMBL/GenBank/DDBJ databases">
        <title>Comparative genomic studies on the polysaccharide-degrading batcterial strains of the Flammeovirga genus.</title>
        <authorList>
            <person name="Zewei F."/>
            <person name="Zheng Z."/>
            <person name="Yu L."/>
            <person name="Ruyue G."/>
            <person name="Yanhong M."/>
            <person name="Yuanyuan C."/>
            <person name="Jingyan G."/>
            <person name="Wenjun H."/>
        </authorList>
    </citation>
    <scope>NUCLEOTIDE SEQUENCE [LARGE SCALE GENOMIC DNA]</scope>
    <source>
        <strain evidence="1 2">YS10</strain>
    </source>
</reference>
<dbReference type="RefSeq" id="WP_144073896.1">
    <property type="nucleotide sequence ID" value="NZ_CP076128.1"/>
</dbReference>
<evidence type="ECO:0000313" key="1">
    <source>
        <dbReference type="EMBL" id="QWG06478.1"/>
    </source>
</evidence>